<evidence type="ECO:0000313" key="2">
    <source>
        <dbReference type="Proteomes" id="UP001152795"/>
    </source>
</evidence>
<keyword evidence="2" id="KW-1185">Reference proteome</keyword>
<dbReference type="OrthoDB" id="6430887at2759"/>
<proteinExistence type="predicted"/>
<sequence>MTLGIERTRRAGKGSEVIKIYGKTQKTPSQFKKFLAHGSNKEHLVEFLFKTWQDLYLRTNIKLIISHGIHCHQLTWDTHGKCHVEDVEGLISDHEEAETRLLLHAKNASDTGEHSSVVIRSPDTDVAISCLRFSVAVPHLYFQTGNGCDSTSAFYGKGKKKAYDVMKSDAKFIECFAGLGESFTASPELVEVLEEFTCKLYSDSSEEIDVCRYKLIAVAS</sequence>
<dbReference type="PANTHER" id="PTHR46704">
    <property type="entry name" value="CXC DOMAIN-CONTAINING PROTEIN-RELATED"/>
    <property type="match status" value="1"/>
</dbReference>
<dbReference type="Proteomes" id="UP001152795">
    <property type="component" value="Unassembled WGS sequence"/>
</dbReference>
<evidence type="ECO:0000313" key="1">
    <source>
        <dbReference type="EMBL" id="CAB4002860.1"/>
    </source>
</evidence>
<organism evidence="1 2">
    <name type="scientific">Paramuricea clavata</name>
    <name type="common">Red gorgonian</name>
    <name type="synonym">Violescent sea-whip</name>
    <dbReference type="NCBI Taxonomy" id="317549"/>
    <lineage>
        <taxon>Eukaryota</taxon>
        <taxon>Metazoa</taxon>
        <taxon>Cnidaria</taxon>
        <taxon>Anthozoa</taxon>
        <taxon>Octocorallia</taxon>
        <taxon>Malacalcyonacea</taxon>
        <taxon>Plexauridae</taxon>
        <taxon>Paramuricea</taxon>
    </lineage>
</organism>
<accession>A0A7D9E932</accession>
<reference evidence="1" key="1">
    <citation type="submission" date="2020-04" db="EMBL/GenBank/DDBJ databases">
        <authorList>
            <person name="Alioto T."/>
            <person name="Alioto T."/>
            <person name="Gomez Garrido J."/>
        </authorList>
    </citation>
    <scope>NUCLEOTIDE SEQUENCE</scope>
    <source>
        <strain evidence="1">A484AB</strain>
    </source>
</reference>
<dbReference type="AlphaFoldDB" id="A0A7D9E932"/>
<protein>
    <submittedName>
        <fullName evidence="1">Uncharacterized protein</fullName>
    </submittedName>
</protein>
<dbReference type="EMBL" id="CACRXK020004470">
    <property type="protein sequence ID" value="CAB4002860.1"/>
    <property type="molecule type" value="Genomic_DNA"/>
</dbReference>
<gene>
    <name evidence="1" type="ORF">PACLA_8A056979</name>
</gene>
<dbReference type="PANTHER" id="PTHR46704:SF9">
    <property type="entry name" value="BHLH DOMAIN-CONTAINING PROTEIN"/>
    <property type="match status" value="1"/>
</dbReference>
<comment type="caution">
    <text evidence="1">The sequence shown here is derived from an EMBL/GenBank/DDBJ whole genome shotgun (WGS) entry which is preliminary data.</text>
</comment>
<name>A0A7D9E932_PARCT</name>